<dbReference type="PANTHER" id="PTHR46668">
    <property type="entry name" value="BTB/POZ DOMAIN AND ANKYRIN REPEAT-CONTAINING PROTEIN NH5.2"/>
    <property type="match status" value="1"/>
</dbReference>
<sequence>MGPLRGPVSQVIPVNTVGYEVFLLMLQFLYCGNVSVVPQKLEPRANCGERGCCHAYCAATVNLALDNLAAARSFGVELLALITVCFFPCFLISNLSHFLLIYFYDLN</sequence>
<reference evidence="3" key="1">
    <citation type="submission" date="2020-07" db="EMBL/GenBank/DDBJ databases">
        <title>Ethylene signaling mediates host invasion by parasitic plants.</title>
        <authorList>
            <person name="Yoshida S."/>
        </authorList>
    </citation>
    <scope>NUCLEOTIDE SEQUENCE</scope>
    <source>
        <strain evidence="3">Okayama</strain>
    </source>
</reference>
<dbReference type="GO" id="GO:0006355">
    <property type="term" value="P:regulation of DNA-templated transcription"/>
    <property type="evidence" value="ECO:0007669"/>
    <property type="project" value="TreeGrafter"/>
</dbReference>
<keyword evidence="2" id="KW-1133">Transmembrane helix</keyword>
<comment type="pathway">
    <text evidence="1">Protein modification; protein ubiquitination.</text>
</comment>
<evidence type="ECO:0000313" key="4">
    <source>
        <dbReference type="Proteomes" id="UP000653305"/>
    </source>
</evidence>
<dbReference type="GO" id="GO:0099402">
    <property type="term" value="P:plant organ development"/>
    <property type="evidence" value="ECO:0007669"/>
    <property type="project" value="InterPro"/>
</dbReference>
<keyword evidence="2" id="KW-0472">Membrane</keyword>
<dbReference type="Gene3D" id="3.30.710.10">
    <property type="entry name" value="Potassium Channel Kv1.1, Chain A"/>
    <property type="match status" value="1"/>
</dbReference>
<dbReference type="PANTHER" id="PTHR46668:SF1">
    <property type="entry name" value="REGULATORY PROTEIN NPR5"/>
    <property type="match status" value="1"/>
</dbReference>
<comment type="caution">
    <text evidence="3">The sequence shown here is derived from an EMBL/GenBank/DDBJ whole genome shotgun (WGS) entry which is preliminary data.</text>
</comment>
<organism evidence="3 4">
    <name type="scientific">Phtheirospermum japonicum</name>
    <dbReference type="NCBI Taxonomy" id="374723"/>
    <lineage>
        <taxon>Eukaryota</taxon>
        <taxon>Viridiplantae</taxon>
        <taxon>Streptophyta</taxon>
        <taxon>Embryophyta</taxon>
        <taxon>Tracheophyta</taxon>
        <taxon>Spermatophyta</taxon>
        <taxon>Magnoliopsida</taxon>
        <taxon>eudicotyledons</taxon>
        <taxon>Gunneridae</taxon>
        <taxon>Pentapetalae</taxon>
        <taxon>asterids</taxon>
        <taxon>lamiids</taxon>
        <taxon>Lamiales</taxon>
        <taxon>Orobanchaceae</taxon>
        <taxon>Orobanchaceae incertae sedis</taxon>
        <taxon>Phtheirospermum</taxon>
    </lineage>
</organism>
<proteinExistence type="predicted"/>
<evidence type="ECO:0000256" key="1">
    <source>
        <dbReference type="ARBA" id="ARBA00004906"/>
    </source>
</evidence>
<dbReference type="InterPro" id="IPR011333">
    <property type="entry name" value="SKP1/BTB/POZ_sf"/>
</dbReference>
<dbReference type="OrthoDB" id="45365at2759"/>
<name>A0A830BPR1_9LAMI</name>
<feature type="transmembrane region" description="Helical" evidence="2">
    <location>
        <begin position="78"/>
        <end position="104"/>
    </location>
</feature>
<dbReference type="GO" id="GO:0000976">
    <property type="term" value="F:transcription cis-regulatory region binding"/>
    <property type="evidence" value="ECO:0007669"/>
    <property type="project" value="TreeGrafter"/>
</dbReference>
<dbReference type="InterPro" id="IPR044284">
    <property type="entry name" value="NPR5/6"/>
</dbReference>
<dbReference type="AlphaFoldDB" id="A0A830BPR1"/>
<keyword evidence="2" id="KW-0812">Transmembrane</keyword>
<dbReference type="Proteomes" id="UP000653305">
    <property type="component" value="Unassembled WGS sequence"/>
</dbReference>
<protein>
    <submittedName>
        <fullName evidence="3">Regulatory protein npr5</fullName>
    </submittedName>
</protein>
<accession>A0A830BPR1</accession>
<dbReference type="GO" id="GO:0009864">
    <property type="term" value="P:induced systemic resistance, jasmonic acid mediated signaling pathway"/>
    <property type="evidence" value="ECO:0007669"/>
    <property type="project" value="TreeGrafter"/>
</dbReference>
<dbReference type="GO" id="GO:0005634">
    <property type="term" value="C:nucleus"/>
    <property type="evidence" value="ECO:0007669"/>
    <property type="project" value="TreeGrafter"/>
</dbReference>
<keyword evidence="4" id="KW-1185">Reference proteome</keyword>
<evidence type="ECO:0000313" key="3">
    <source>
        <dbReference type="EMBL" id="GFP86968.1"/>
    </source>
</evidence>
<dbReference type="EMBL" id="BMAC01000134">
    <property type="protein sequence ID" value="GFP86968.1"/>
    <property type="molecule type" value="Genomic_DNA"/>
</dbReference>
<gene>
    <name evidence="3" type="ORF">PHJA_000840600</name>
</gene>
<evidence type="ECO:0000256" key="2">
    <source>
        <dbReference type="SAM" id="Phobius"/>
    </source>
</evidence>